<proteinExistence type="inferred from homology"/>
<keyword evidence="2" id="KW-0067">ATP-binding</keyword>
<dbReference type="HAMAP" id="MF_01270">
    <property type="entry name" value="AnhMurNAc_kinase"/>
    <property type="match status" value="1"/>
</dbReference>
<evidence type="ECO:0000256" key="1">
    <source>
        <dbReference type="ARBA" id="ARBA00023277"/>
    </source>
</evidence>
<comment type="pathway">
    <text evidence="2">Cell wall biogenesis; peptidoglycan recycling.</text>
</comment>
<protein>
    <recommendedName>
        <fullName evidence="2">Anhydro-N-acetylmuramic acid kinase</fullName>
        <ecNumber evidence="2">2.7.1.170</ecNumber>
    </recommendedName>
    <alternativeName>
        <fullName evidence="2">AnhMurNAc kinase</fullName>
    </alternativeName>
</protein>
<keyword evidence="2 3" id="KW-0418">Kinase</keyword>
<comment type="catalytic activity">
    <reaction evidence="2">
        <text>1,6-anhydro-N-acetyl-beta-muramate + ATP + H2O = N-acetyl-D-muramate 6-phosphate + ADP + H(+)</text>
        <dbReference type="Rhea" id="RHEA:24952"/>
        <dbReference type="ChEBI" id="CHEBI:15377"/>
        <dbReference type="ChEBI" id="CHEBI:15378"/>
        <dbReference type="ChEBI" id="CHEBI:30616"/>
        <dbReference type="ChEBI" id="CHEBI:58690"/>
        <dbReference type="ChEBI" id="CHEBI:58722"/>
        <dbReference type="ChEBI" id="CHEBI:456216"/>
        <dbReference type="EC" id="2.7.1.170"/>
    </reaction>
</comment>
<organism evidence="3 4">
    <name type="scientific">Roseicella aquatilis</name>
    <dbReference type="NCBI Taxonomy" id="2527868"/>
    <lineage>
        <taxon>Bacteria</taxon>
        <taxon>Pseudomonadati</taxon>
        <taxon>Pseudomonadota</taxon>
        <taxon>Alphaproteobacteria</taxon>
        <taxon>Acetobacterales</taxon>
        <taxon>Roseomonadaceae</taxon>
        <taxon>Roseicella</taxon>
    </lineage>
</organism>
<dbReference type="GO" id="GO:0005524">
    <property type="term" value="F:ATP binding"/>
    <property type="evidence" value="ECO:0007669"/>
    <property type="project" value="UniProtKB-UniRule"/>
</dbReference>
<dbReference type="GO" id="GO:0097175">
    <property type="term" value="P:1,6-anhydro-N-acetyl-beta-muramic acid catabolic process"/>
    <property type="evidence" value="ECO:0007669"/>
    <property type="project" value="UniProtKB-UniRule"/>
</dbReference>
<dbReference type="PANTHER" id="PTHR30605:SF0">
    <property type="entry name" value="ANHYDRO-N-ACETYLMURAMIC ACID KINASE"/>
    <property type="match status" value="1"/>
</dbReference>
<dbReference type="InterPro" id="IPR043129">
    <property type="entry name" value="ATPase_NBD"/>
</dbReference>
<dbReference type="InterPro" id="IPR005338">
    <property type="entry name" value="Anhydro_N_Ac-Mur_kinase"/>
</dbReference>
<feature type="binding site" evidence="2">
    <location>
        <begin position="10"/>
        <end position="17"/>
    </location>
    <ligand>
        <name>ATP</name>
        <dbReference type="ChEBI" id="CHEBI:30616"/>
    </ligand>
</feature>
<dbReference type="SUPFAM" id="SSF53067">
    <property type="entry name" value="Actin-like ATPase domain"/>
    <property type="match status" value="1"/>
</dbReference>
<dbReference type="EMBL" id="SKBM01000047">
    <property type="protein sequence ID" value="TCZ52739.1"/>
    <property type="molecule type" value="Genomic_DNA"/>
</dbReference>
<comment type="pathway">
    <text evidence="2">Amino-sugar metabolism; 1,6-anhydro-N-acetylmuramate degradation.</text>
</comment>
<dbReference type="AlphaFoldDB" id="A0A4V2WJF1"/>
<keyword evidence="4" id="KW-1185">Reference proteome</keyword>
<dbReference type="GO" id="GO:0016301">
    <property type="term" value="F:kinase activity"/>
    <property type="evidence" value="ECO:0007669"/>
    <property type="project" value="UniProtKB-KW"/>
</dbReference>
<dbReference type="GO" id="GO:0006040">
    <property type="term" value="P:amino sugar metabolic process"/>
    <property type="evidence" value="ECO:0007669"/>
    <property type="project" value="InterPro"/>
</dbReference>
<dbReference type="PANTHER" id="PTHR30605">
    <property type="entry name" value="ANHYDRO-N-ACETYLMURAMIC ACID KINASE"/>
    <property type="match status" value="1"/>
</dbReference>
<evidence type="ECO:0000256" key="2">
    <source>
        <dbReference type="HAMAP-Rule" id="MF_01270"/>
    </source>
</evidence>
<evidence type="ECO:0000313" key="3">
    <source>
        <dbReference type="EMBL" id="TCZ52739.1"/>
    </source>
</evidence>
<sequence>MLRTIGLMSGTSLDGVDAAWVETDGEAIGRIGPSLTLPYDPALRADLRRLLDIASRAPGQDAAGLREDDPFLVDCVRRLTHRHVEAVAALGEAADLIGFHGQTILHRPQGDGRGGPGRTWQVGDAAWLARATGLPVAHDFRTADVAAGGQGAPLVPVVHAALAAALPKPLAVLNLGGVGNVTWIGADGALVAFDTGPANGPLDDWARRHGPHGYDRDGLLSAAGTPDAAVLARLLAHPYLAAPPPKSLDRLDFQRALQAAGIETLSAADGAATLVAFSAGCVAAAARHLPAPPRDWLVAGGGRRNPSLMRALAAALPQPVRPAEAVGWDGDALEAQAFGVLAARVRRGLPLTFPGTTGAPRPLPGGRIVGP</sequence>
<evidence type="ECO:0000313" key="4">
    <source>
        <dbReference type="Proteomes" id="UP000295023"/>
    </source>
</evidence>
<comment type="caution">
    <text evidence="3">The sequence shown here is derived from an EMBL/GenBank/DDBJ whole genome shotgun (WGS) entry which is preliminary data.</text>
</comment>
<keyword evidence="2 3" id="KW-0808">Transferase</keyword>
<name>A0A4V2WJF1_9PROT</name>
<reference evidence="3 4" key="1">
    <citation type="submission" date="2019-03" db="EMBL/GenBank/DDBJ databases">
        <title>Paracraurococcus aquatilis NE82 genome sequence.</title>
        <authorList>
            <person name="Zhao Y."/>
            <person name="Du Z."/>
        </authorList>
    </citation>
    <scope>NUCLEOTIDE SEQUENCE [LARGE SCALE GENOMIC DNA]</scope>
    <source>
        <strain evidence="3 4">NE82</strain>
    </source>
</reference>
<dbReference type="GO" id="GO:0016773">
    <property type="term" value="F:phosphotransferase activity, alcohol group as acceptor"/>
    <property type="evidence" value="ECO:0007669"/>
    <property type="project" value="UniProtKB-UniRule"/>
</dbReference>
<comment type="function">
    <text evidence="2">Catalyzes the specific phosphorylation of 1,6-anhydro-N-acetylmuramic acid (anhMurNAc) with the simultaneous cleavage of the 1,6-anhydro ring, generating MurNAc-6-P. Is required for the utilization of anhMurNAc either imported from the medium or derived from its own cell wall murein, and thus plays a role in cell wall recycling.</text>
</comment>
<dbReference type="EC" id="2.7.1.170" evidence="2"/>
<dbReference type="RefSeq" id="WP_132297105.1">
    <property type="nucleotide sequence ID" value="NZ_SKBM01000047.1"/>
</dbReference>
<gene>
    <name evidence="2" type="primary">anmK</name>
    <name evidence="3" type="ORF">EXY23_26040</name>
</gene>
<dbReference type="NCBIfam" id="NF007141">
    <property type="entry name" value="PRK09585.1-5"/>
    <property type="match status" value="1"/>
</dbReference>
<dbReference type="GO" id="GO:0009254">
    <property type="term" value="P:peptidoglycan turnover"/>
    <property type="evidence" value="ECO:0007669"/>
    <property type="project" value="UniProtKB-UniRule"/>
</dbReference>
<dbReference type="UniPathway" id="UPA00343"/>
<comment type="similarity">
    <text evidence="2">Belongs to the anhydro-N-acetylmuramic acid kinase family.</text>
</comment>
<dbReference type="OrthoDB" id="9763949at2"/>
<accession>A0A4V2WJF1</accession>
<dbReference type="Proteomes" id="UP000295023">
    <property type="component" value="Unassembled WGS sequence"/>
</dbReference>
<keyword evidence="1 2" id="KW-0119">Carbohydrate metabolism</keyword>
<dbReference type="Gene3D" id="3.30.420.40">
    <property type="match status" value="2"/>
</dbReference>
<dbReference type="Pfam" id="PF03702">
    <property type="entry name" value="AnmK"/>
    <property type="match status" value="1"/>
</dbReference>
<dbReference type="UniPathway" id="UPA00544"/>
<keyword evidence="2" id="KW-0547">Nucleotide-binding</keyword>